<evidence type="ECO:0000256" key="14">
    <source>
        <dbReference type="RuleBase" id="RU000589"/>
    </source>
</evidence>
<evidence type="ECO:0000256" key="5">
    <source>
        <dbReference type="ARBA" id="ARBA00013229"/>
    </source>
</evidence>
<comment type="caution">
    <text evidence="17">The sequence shown here is derived from an EMBL/GenBank/DDBJ whole genome shotgun (WGS) entry which is preliminary data.</text>
</comment>
<organism evidence="17 18">
    <name type="scientific">Camellia sinensis var. sinensis</name>
    <name type="common">China tea</name>
    <dbReference type="NCBI Taxonomy" id="542762"/>
    <lineage>
        <taxon>Eukaryota</taxon>
        <taxon>Viridiplantae</taxon>
        <taxon>Streptophyta</taxon>
        <taxon>Embryophyta</taxon>
        <taxon>Tracheophyta</taxon>
        <taxon>Spermatophyta</taxon>
        <taxon>Magnoliopsida</taxon>
        <taxon>eudicotyledons</taxon>
        <taxon>Gunneridae</taxon>
        <taxon>Pentapetalae</taxon>
        <taxon>asterids</taxon>
        <taxon>Ericales</taxon>
        <taxon>Theaceae</taxon>
        <taxon>Camellia</taxon>
    </lineage>
</organism>
<dbReference type="GO" id="GO:0030599">
    <property type="term" value="F:pectinesterase activity"/>
    <property type="evidence" value="ECO:0007669"/>
    <property type="project" value="UniProtKB-UniRule"/>
</dbReference>
<evidence type="ECO:0000256" key="7">
    <source>
        <dbReference type="ARBA" id="ARBA00022801"/>
    </source>
</evidence>
<dbReference type="InterPro" id="IPR011050">
    <property type="entry name" value="Pectin_lyase_fold/virulence"/>
</dbReference>
<evidence type="ECO:0000256" key="10">
    <source>
        <dbReference type="ARBA" id="ARBA00023180"/>
    </source>
</evidence>
<comment type="function">
    <text evidence="14">Acts in the modification of cell walls via demethylesterification of cell wall pectin.</text>
</comment>
<dbReference type="STRING" id="542762.A0A4S4CYF7"/>
<dbReference type="GO" id="GO:0042545">
    <property type="term" value="P:cell wall modification"/>
    <property type="evidence" value="ECO:0007669"/>
    <property type="project" value="UniProtKB-UniRule"/>
</dbReference>
<evidence type="ECO:0000256" key="8">
    <source>
        <dbReference type="ARBA" id="ARBA00023085"/>
    </source>
</evidence>
<name>A0A4S4CYF7_CAMSN</name>
<dbReference type="PANTHER" id="PTHR31707">
    <property type="entry name" value="PECTINESTERASE"/>
    <property type="match status" value="1"/>
</dbReference>
<dbReference type="InterPro" id="IPR033131">
    <property type="entry name" value="Pectinesterase_Asp_AS"/>
</dbReference>
<dbReference type="Proteomes" id="UP000306102">
    <property type="component" value="Unassembled WGS sequence"/>
</dbReference>
<evidence type="ECO:0000256" key="2">
    <source>
        <dbReference type="ARBA" id="ARBA00005184"/>
    </source>
</evidence>
<dbReference type="SMART" id="SM00856">
    <property type="entry name" value="PMEI"/>
    <property type="match status" value="1"/>
</dbReference>
<keyword evidence="11 14" id="KW-0961">Cell wall biogenesis/degradation</keyword>
<evidence type="ECO:0000256" key="11">
    <source>
        <dbReference type="ARBA" id="ARBA00023316"/>
    </source>
</evidence>
<keyword evidence="14" id="KW-0964">Secreted</keyword>
<comment type="similarity">
    <text evidence="3">In the N-terminal section; belongs to the PMEI family.</text>
</comment>
<gene>
    <name evidence="17" type="ORF">TEA_020675</name>
</gene>
<dbReference type="InterPro" id="IPR035513">
    <property type="entry name" value="Invertase/methylesterase_inhib"/>
</dbReference>
<dbReference type="EC" id="3.1.1.11" evidence="5 14"/>
<accession>A0A4S4CYF7</accession>
<proteinExistence type="inferred from homology"/>
<reference evidence="17 18" key="1">
    <citation type="journal article" date="2018" name="Proc. Natl. Acad. Sci. U.S.A.">
        <title>Draft genome sequence of Camellia sinensis var. sinensis provides insights into the evolution of the tea genome and tea quality.</title>
        <authorList>
            <person name="Wei C."/>
            <person name="Yang H."/>
            <person name="Wang S."/>
            <person name="Zhao J."/>
            <person name="Liu C."/>
            <person name="Gao L."/>
            <person name="Xia E."/>
            <person name="Lu Y."/>
            <person name="Tai Y."/>
            <person name="She G."/>
            <person name="Sun J."/>
            <person name="Cao H."/>
            <person name="Tong W."/>
            <person name="Gao Q."/>
            <person name="Li Y."/>
            <person name="Deng W."/>
            <person name="Jiang X."/>
            <person name="Wang W."/>
            <person name="Chen Q."/>
            <person name="Zhang S."/>
            <person name="Li H."/>
            <person name="Wu J."/>
            <person name="Wang P."/>
            <person name="Li P."/>
            <person name="Shi C."/>
            <person name="Zheng F."/>
            <person name="Jian J."/>
            <person name="Huang B."/>
            <person name="Shan D."/>
            <person name="Shi M."/>
            <person name="Fang C."/>
            <person name="Yue Y."/>
            <person name="Li F."/>
            <person name="Li D."/>
            <person name="Wei S."/>
            <person name="Han B."/>
            <person name="Jiang C."/>
            <person name="Yin Y."/>
            <person name="Xia T."/>
            <person name="Zhang Z."/>
            <person name="Bennetzen J.L."/>
            <person name="Zhao S."/>
            <person name="Wan X."/>
        </authorList>
    </citation>
    <scope>NUCLEOTIDE SEQUENCE [LARGE SCALE GENOMIC DNA]</scope>
    <source>
        <strain evidence="18">cv. Shuchazao</strain>
        <tissue evidence="17">Leaf</tissue>
    </source>
</reference>
<dbReference type="NCBIfam" id="TIGR01614">
    <property type="entry name" value="PME_inhib"/>
    <property type="match status" value="1"/>
</dbReference>
<feature type="active site" evidence="13">
    <location>
        <position position="421"/>
    </location>
</feature>
<keyword evidence="15" id="KW-0812">Transmembrane</keyword>
<dbReference type="Pfam" id="PF04043">
    <property type="entry name" value="PMEI"/>
    <property type="match status" value="1"/>
</dbReference>
<comment type="similarity">
    <text evidence="4">In the C-terminal section; belongs to the pectinesterase family.</text>
</comment>
<evidence type="ECO:0000256" key="12">
    <source>
        <dbReference type="ARBA" id="ARBA00047928"/>
    </source>
</evidence>
<feature type="transmembrane region" description="Helical" evidence="15">
    <location>
        <begin position="29"/>
        <end position="52"/>
    </location>
</feature>
<evidence type="ECO:0000256" key="9">
    <source>
        <dbReference type="ARBA" id="ARBA00023157"/>
    </source>
</evidence>
<keyword evidence="10" id="KW-0325">Glycoprotein</keyword>
<comment type="pathway">
    <text evidence="2 14">Glycan metabolism; pectin degradation; 2-dehydro-3-deoxy-D-gluconate from pectin: step 1/5.</text>
</comment>
<dbReference type="InterPro" id="IPR000070">
    <property type="entry name" value="Pectinesterase_cat"/>
</dbReference>
<keyword evidence="6 14" id="KW-0134">Cell wall</keyword>
<dbReference type="Gene3D" id="1.20.140.40">
    <property type="entry name" value="Invertase/pectin methylesterase inhibitor family protein"/>
    <property type="match status" value="1"/>
</dbReference>
<dbReference type="SUPFAM" id="SSF51126">
    <property type="entry name" value="Pectin lyase-like"/>
    <property type="match status" value="1"/>
</dbReference>
<dbReference type="PROSITE" id="PS00503">
    <property type="entry name" value="PECTINESTERASE_2"/>
    <property type="match status" value="1"/>
</dbReference>
<evidence type="ECO:0000256" key="3">
    <source>
        <dbReference type="ARBA" id="ARBA00006027"/>
    </source>
</evidence>
<evidence type="ECO:0000313" key="18">
    <source>
        <dbReference type="Proteomes" id="UP000306102"/>
    </source>
</evidence>
<dbReference type="InterPro" id="IPR018040">
    <property type="entry name" value="Pectinesterase_Tyr_AS"/>
</dbReference>
<keyword evidence="7 14" id="KW-0378">Hydrolase</keyword>
<dbReference type="InterPro" id="IPR006501">
    <property type="entry name" value="Pectinesterase_inhib_dom"/>
</dbReference>
<evidence type="ECO:0000256" key="4">
    <source>
        <dbReference type="ARBA" id="ARBA00007786"/>
    </source>
</evidence>
<keyword evidence="9" id="KW-1015">Disulfide bond</keyword>
<dbReference type="GO" id="GO:0004857">
    <property type="term" value="F:enzyme inhibitor activity"/>
    <property type="evidence" value="ECO:0007669"/>
    <property type="project" value="InterPro"/>
</dbReference>
<dbReference type="FunFam" id="2.160.20.10:FF:000001">
    <property type="entry name" value="Pectinesterase"/>
    <property type="match status" value="1"/>
</dbReference>
<evidence type="ECO:0000256" key="13">
    <source>
        <dbReference type="PROSITE-ProRule" id="PRU10040"/>
    </source>
</evidence>
<dbReference type="EMBL" id="SDRB02013651">
    <property type="protein sequence ID" value="THF94463.1"/>
    <property type="molecule type" value="Genomic_DNA"/>
</dbReference>
<evidence type="ECO:0000259" key="16">
    <source>
        <dbReference type="SMART" id="SM00856"/>
    </source>
</evidence>
<dbReference type="InterPro" id="IPR012334">
    <property type="entry name" value="Pectin_lyas_fold"/>
</dbReference>
<dbReference type="FunFam" id="1.20.140.40:FF:000010">
    <property type="entry name" value="Pectinesterase"/>
    <property type="match status" value="1"/>
</dbReference>
<keyword evidence="18" id="KW-1185">Reference proteome</keyword>
<comment type="subcellular location">
    <subcellularLocation>
        <location evidence="1 14">Secreted</location>
        <location evidence="1 14">Cell wall</location>
    </subcellularLocation>
</comment>
<dbReference type="Pfam" id="PF01095">
    <property type="entry name" value="Pectinesterase"/>
    <property type="match status" value="1"/>
</dbReference>
<dbReference type="SUPFAM" id="SSF101148">
    <property type="entry name" value="Plant invertase/pectin methylesterase inhibitor"/>
    <property type="match status" value="1"/>
</dbReference>
<dbReference type="GO" id="GO:0045490">
    <property type="term" value="P:pectin catabolic process"/>
    <property type="evidence" value="ECO:0007669"/>
    <property type="project" value="UniProtKB-UniRule"/>
</dbReference>
<feature type="domain" description="Pectinesterase inhibitor" evidence="16">
    <location>
        <begin position="69"/>
        <end position="225"/>
    </location>
</feature>
<evidence type="ECO:0000256" key="15">
    <source>
        <dbReference type="SAM" id="Phobius"/>
    </source>
</evidence>
<protein>
    <recommendedName>
        <fullName evidence="5 14">Pectinesterase</fullName>
        <ecNumber evidence="5 14">3.1.1.11</ecNumber>
    </recommendedName>
</protein>
<evidence type="ECO:0000256" key="1">
    <source>
        <dbReference type="ARBA" id="ARBA00004191"/>
    </source>
</evidence>
<dbReference type="AlphaFoldDB" id="A0A4S4CYF7"/>
<comment type="catalytic activity">
    <reaction evidence="12 14">
        <text>[(1-&gt;4)-alpha-D-galacturonosyl methyl ester](n) + n H2O = [(1-&gt;4)-alpha-D-galacturonosyl](n) + n methanol + n H(+)</text>
        <dbReference type="Rhea" id="RHEA:22380"/>
        <dbReference type="Rhea" id="RHEA-COMP:14570"/>
        <dbReference type="Rhea" id="RHEA-COMP:14573"/>
        <dbReference type="ChEBI" id="CHEBI:15377"/>
        <dbReference type="ChEBI" id="CHEBI:15378"/>
        <dbReference type="ChEBI" id="CHEBI:17790"/>
        <dbReference type="ChEBI" id="CHEBI:140522"/>
        <dbReference type="ChEBI" id="CHEBI:140523"/>
        <dbReference type="EC" id="3.1.1.11"/>
    </reaction>
</comment>
<keyword evidence="15" id="KW-0472">Membrane</keyword>
<dbReference type="CDD" id="cd15798">
    <property type="entry name" value="PMEI-like_3"/>
    <property type="match status" value="1"/>
</dbReference>
<dbReference type="Gene3D" id="2.160.20.10">
    <property type="entry name" value="Single-stranded right-handed beta-helix, Pectin lyase-like"/>
    <property type="match status" value="1"/>
</dbReference>
<evidence type="ECO:0000313" key="17">
    <source>
        <dbReference type="EMBL" id="THF94463.1"/>
    </source>
</evidence>
<keyword evidence="15" id="KW-1133">Transmembrane helix</keyword>
<keyword evidence="8 14" id="KW-0063">Aspartyl esterase</keyword>
<sequence length="579" mass="62958">MDTINSFKGYGKVDPVQEQAFRRTTRKRIVILIVSAVVLVAVIIGAVVGTVIHKRNDNSFDDTPSSSTSPAASLKAVCSVTQYPDSCFSSIKALEASNSTADPKELFKLSLQVVFHELSKIASFPDTLISMSNDAKVKSALGVCKTVIKDAVDRLNDSISSIDANPGDKILTVSNIDDLKTFLSAAITDQETCFDALMEVNSNFVDEVRLKMKNSTEFTSNSLAIVAKVLGILGDVNVPIHRKLLGVSDSGFPEWVRAAERRLLQAATVKPNLTVAIDGSGDYKTIGEAVAKVPKKSKSRFVIHVKAGKYVEKVILDKNTWNVMIYGDGKTQTVISGNLNFIDGTPTFSTATFTVAGKGFIAKDIGFWNTAGAAKHQAVAVRCASDMSVFYQCAFNAFQDTLYAYANRQFYRNCDITGTIDFIFGNAAVVFQNCNIQPRQPMSNQFDTITAQGKSDKNQNTGISIQKCTMSPLDSLTAPTYLGRPWKNFSTTIVMQTNIESFLNPLGWVPWVGSADPPNTIFYAEYQNTGPGSSVANRVKWAAYKSSLTMAQASKFSVQSFIDGGVWLPDTNVVFDSAL</sequence>
<dbReference type="PROSITE" id="PS00800">
    <property type="entry name" value="PECTINESTERASE_1"/>
    <property type="match status" value="1"/>
</dbReference>
<evidence type="ECO:0000256" key="6">
    <source>
        <dbReference type="ARBA" id="ARBA00022512"/>
    </source>
</evidence>
<dbReference type="UniPathway" id="UPA00545">
    <property type="reaction ID" value="UER00823"/>
</dbReference>